<name>A0A7S0KYD6_MICPS</name>
<evidence type="ECO:0000256" key="2">
    <source>
        <dbReference type="SAM" id="SignalP"/>
    </source>
</evidence>
<evidence type="ECO:0000256" key="1">
    <source>
        <dbReference type="SAM" id="MobiDB-lite"/>
    </source>
</evidence>
<sequence length="2521" mass="264427">MGHSRREPRAGSMNGRWARPALAALAFLALFAGTALADSTEPLFHSGYPTTSSVTGSQFDLEVKLNEGGTVYYYVVRSATAATPTASQVEALYDSYVVDGTSYAVHKNGTIAVTADVASSVTLTGYDDNEALSVFLVAKDSNGNLQTLVTELDLVMGDDNPPAYASGYPYADSIDADSFHFSVVLNEAGTVHFAVLPKGTTAPTTVAEITGCTVTGAVACSPGGGVYVPARPYYLSSSLYHVSFNLRSVADLSACTSAWNNNAASTTNTSLPQACPKLASAGATEYDVWYIAEDDNAQAGYGRSNNVQPASDISSQKLEVTTADVAPPTKAAGFPKAKALTATSLSLSMNMDEPGKVWYLIVPNASAAPTVQQVVDQLSVYGYGIPGQVTVVKKGSWTVPTADTDADVSITGLDDETAYSAYVVAQDEGDADTATNKYASNSPVAETSTTRVQFTTLDGSPPEFEGAQLHPALPAVSDVDSTSFSLDVQLDEVGKVFYLVVKRTTDSEPTPPTAAQVLAGSFSGTVACGHVDVTAADTTASKIIADTANKLTVGACQDPGDSTQLALPGEGTGGATTGSCSSCPTILPDQRYWVYVVGQDDDLNNMTSASTIVVRTTDETPPTFKNHSSKTTPYLSGNEPSALTPGKSNDGVTLSVTLALSEPGTAYFMVVEAAKTAPTPAQIRACGDASIGTAFGTRQNTYTASDATTNTAFVCGARNVPEKDTGYEMELSGIPSETSVKVYVAAEDFEKFRPSHPALKVNPPVSNLQTAATAIGPVTTADIDPPAWQAVGGIQYPRVPYTEDTDITDDDAKISVALSEPGYVYYVVVPKDYTYNAQFTDGSARSTPTVAEVMAGTGPGGGGNVTAGTQDVASGGAVVNITTASSALTNETAYDVYLVAEDKATVDGVDLRNKQTTVVKLTFTTRDVTAPKFATGYPKVATEPEKLEVTAKLDEAGQVYFVVIADGDTAPTVDEVIAGVDYGGVTVVKKCGQTAGSFDAPNPANEYKCEVSGLSQETDYDVYVVAVDNVDDDKDSGDAFPDANEQAAVTKLDALTKDATPPVWTASYPGIEDLTGDVFNLTLNLDEIGVAYYTVDAYDKTSPDVEDVRNGVDVYGGAVFAKGMANVSAANTKIEHVVTGTFVSETDYYVYVTAADDEPVPNNQTALQKIRIRTPDVTPPEFVGEWTSAGTIVDVDGASFKLVVQLNEPGTVYYHVVPKGETPASASSARSLAVSGGSTSSFNPKACGSFAVASANTNVTHAVTTDTTPGCASSTDCKVCPKLTSETEYDVWIVAEDDGGHGIPLAATTDAKNLQAEVTLVKAKHPNTEYDNSGVNFSFATADVTAPSFTNSTPGYTHVSGEGFDLQLQINEAGKVWYALVNSTCATAPTAEKIRAGTDGCDSKTGVAAYGSVDLAKDTFTLFTIDSIGLESRQEDSYETYVYAEDDEPTGFTSATAPNRGAVQKYTTDPSTADVLPPLFNELYANESESRTGFGALKTTFNISVEMDEPGQVYYVAFPAWHAEAAHASKNMPGKQAPTAAQVKAGKDHTGAAAEVSGTFAVTAGGVLTKSTTDDPLTDGIVYDVYVVAEDDAGDDTRAHKPGLTAVDNLQAAPTKVQVTTADGTAPLFSGNPCDSKKHEVCTSILHSEDYRHSKYPTMSDCAADKFTLAVAVDEPGSKVHYMVVEDATDYSSANAAPTTDPTLEQIKAGVDYTDVRTSASVTKLAAGSITAALAGTEYDVDVTFTAPSTGYYSVFVATEGPNGNLGDGDVRRTARVQPTKLAPCFASNLGGVSAATETVRWTATDDSLVAKMHLTSPAVVSYVLLRKGSPAPSPTQILNGKDSAGNSPACYDYVNLAAPRNNVRCFFADNSKTDTAGSTDCTADGYGTVTDDTTACTIATFANLSNAVEYDFYAVATHVNGTVKSDETGPDSTTGTPIYYGEFTRVPVKSTGRTTDSVPPFFKSSFPKVKAIKGNEAVLEVQLNEAGTVYWVVDENTAADPTPAQVKAGTDSNDNATALIAKGSIAMPTVISKTPNYAPYNVTITGLKPKSMYNVHIIAEDDDSGDYGGNLQTAITTVAFTSASTDAHLGGLVARVVNGGDSANLGLVPPFKQSITYYAVFINVTTSTVQLTPISNDTESIGKIKVNGTARASQSEFAVTVPHGKTIYEFEVTAGDGVTKKIYHLGITRAVDSTVTNSSLVLLQVKYDDGTIVNSTQMGGRTWPKCVKGCDSNAPARCSSANPRCVMDSRLTRYSVRIPNRVQSITVEAETAESGASVMMYTQGSTGVDYPGGLPGYTTGKSLSSHPKIDLSALSARGGSEFHLVVTAADGVTKTTYVVAIERYGPGVYTGWKPVVPTTAMRGDRYGELYGADDPLTTRVGVDPSVRDLNVIPAIDISPPRWVTSYPRTYQGSASTELDLVVQLDEPGVVYYLILPDTAREPTAREVKEGTSLRTDAVKAGNVTSLRSLTQETTAVVGGLTASTAYDVWFVAEDDAKDLQLAPKPNLQVSPVKVDFSTAS</sequence>
<evidence type="ECO:0000259" key="3">
    <source>
        <dbReference type="SMART" id="SM00060"/>
    </source>
</evidence>
<organism evidence="4">
    <name type="scientific">Micromonas pusilla</name>
    <name type="common">Picoplanktonic green alga</name>
    <name type="synonym">Chromulina pusilla</name>
    <dbReference type="NCBI Taxonomy" id="38833"/>
    <lineage>
        <taxon>Eukaryota</taxon>
        <taxon>Viridiplantae</taxon>
        <taxon>Chlorophyta</taxon>
        <taxon>Mamiellophyceae</taxon>
        <taxon>Mamiellales</taxon>
        <taxon>Mamiellaceae</taxon>
        <taxon>Micromonas</taxon>
    </lineage>
</organism>
<protein>
    <recommendedName>
        <fullName evidence="3">Fibronectin type-III domain-containing protein</fullName>
    </recommendedName>
</protein>
<feature type="domain" description="Fibronectin type-III" evidence="3">
    <location>
        <begin position="328"/>
        <end position="431"/>
    </location>
</feature>
<feature type="chain" id="PRO_5031050940" description="Fibronectin type-III domain-containing protein" evidence="2">
    <location>
        <begin position="38"/>
        <end position="2521"/>
    </location>
</feature>
<dbReference type="SMART" id="SM00060">
    <property type="entry name" value="FN3"/>
    <property type="match status" value="5"/>
</dbReference>
<gene>
    <name evidence="4" type="ORF">MSP1404_LOCUS12543</name>
</gene>
<dbReference type="EMBL" id="HBEV01016076">
    <property type="protein sequence ID" value="CAD8595138.1"/>
    <property type="molecule type" value="Transcribed_RNA"/>
</dbReference>
<dbReference type="InterPro" id="IPR025883">
    <property type="entry name" value="Cadherin-like_domain"/>
</dbReference>
<feature type="domain" description="Fibronectin type-III" evidence="3">
    <location>
        <begin position="1959"/>
        <end position="2069"/>
    </location>
</feature>
<feature type="domain" description="Fibronectin type-III" evidence="3">
    <location>
        <begin position="1166"/>
        <end position="1302"/>
    </location>
</feature>
<reference evidence="4" key="1">
    <citation type="submission" date="2021-01" db="EMBL/GenBank/DDBJ databases">
        <authorList>
            <person name="Corre E."/>
            <person name="Pelletier E."/>
            <person name="Niang G."/>
            <person name="Scheremetjew M."/>
            <person name="Finn R."/>
            <person name="Kale V."/>
            <person name="Holt S."/>
            <person name="Cochrane G."/>
            <person name="Meng A."/>
            <person name="Brown T."/>
            <person name="Cohen L."/>
        </authorList>
    </citation>
    <scope>NUCLEOTIDE SEQUENCE</scope>
    <source>
        <strain evidence="4">CCMP494</strain>
    </source>
</reference>
<feature type="region of interest" description="Disordered" evidence="1">
    <location>
        <begin position="619"/>
        <end position="648"/>
    </location>
</feature>
<accession>A0A7S0KYD6</accession>
<feature type="domain" description="Fibronectin type-III" evidence="3">
    <location>
        <begin position="2405"/>
        <end position="2500"/>
    </location>
</feature>
<proteinExistence type="predicted"/>
<dbReference type="Pfam" id="PF12733">
    <property type="entry name" value="Cadherin-like"/>
    <property type="match status" value="2"/>
</dbReference>
<dbReference type="InterPro" id="IPR003961">
    <property type="entry name" value="FN3_dom"/>
</dbReference>
<evidence type="ECO:0000313" key="4">
    <source>
        <dbReference type="EMBL" id="CAD8595138.1"/>
    </source>
</evidence>
<keyword evidence="2" id="KW-0732">Signal</keyword>
<feature type="signal peptide" evidence="2">
    <location>
        <begin position="1"/>
        <end position="37"/>
    </location>
</feature>
<feature type="domain" description="Fibronectin type-III" evidence="3">
    <location>
        <begin position="2086"/>
        <end position="2180"/>
    </location>
</feature>